<dbReference type="Proteomes" id="UP000034448">
    <property type="component" value="Unassembled WGS sequence"/>
</dbReference>
<comment type="caution">
    <text evidence="3">The sequence shown here is derived from an EMBL/GenBank/DDBJ whole genome shotgun (WGS) entry which is preliminary data.</text>
</comment>
<dbReference type="AlphaFoldDB" id="A0A0G0F7B2"/>
<protein>
    <recommendedName>
        <fullName evidence="2">Transglycosylase SLT domain-containing protein</fullName>
    </recommendedName>
</protein>
<organism evidence="3 4">
    <name type="scientific">Candidatus Daviesbacteria bacterium GW2011_GWA1_36_8</name>
    <dbReference type="NCBI Taxonomy" id="1618417"/>
    <lineage>
        <taxon>Bacteria</taxon>
        <taxon>Candidatus Daviesiibacteriota</taxon>
    </lineage>
</organism>
<evidence type="ECO:0000256" key="1">
    <source>
        <dbReference type="SAM" id="MobiDB-lite"/>
    </source>
</evidence>
<dbReference type="SUPFAM" id="SSF53955">
    <property type="entry name" value="Lysozyme-like"/>
    <property type="match status" value="1"/>
</dbReference>
<dbReference type="InterPro" id="IPR008258">
    <property type="entry name" value="Transglycosylase_SLT_dom_1"/>
</dbReference>
<feature type="non-terminal residue" evidence="3">
    <location>
        <position position="1"/>
    </location>
</feature>
<dbReference type="InterPro" id="IPR023346">
    <property type="entry name" value="Lysozyme-like_dom_sf"/>
</dbReference>
<evidence type="ECO:0000313" key="3">
    <source>
        <dbReference type="EMBL" id="KKQ13817.1"/>
    </source>
</evidence>
<dbReference type="Gene3D" id="1.10.530.10">
    <property type="match status" value="1"/>
</dbReference>
<evidence type="ECO:0000259" key="2">
    <source>
        <dbReference type="Pfam" id="PF01464"/>
    </source>
</evidence>
<feature type="region of interest" description="Disordered" evidence="1">
    <location>
        <begin position="1"/>
        <end position="25"/>
    </location>
</feature>
<dbReference type="PATRIC" id="fig|1618417.4.peg.1207"/>
<reference evidence="3 4" key="1">
    <citation type="journal article" date="2015" name="Nature">
        <title>rRNA introns, odd ribosomes, and small enigmatic genomes across a large radiation of phyla.</title>
        <authorList>
            <person name="Brown C.T."/>
            <person name="Hug L.A."/>
            <person name="Thomas B.C."/>
            <person name="Sharon I."/>
            <person name="Castelle C.J."/>
            <person name="Singh A."/>
            <person name="Wilkins M.J."/>
            <person name="Williams K.H."/>
            <person name="Banfield J.F."/>
        </authorList>
    </citation>
    <scope>NUCLEOTIDE SEQUENCE [LARGE SCALE GENOMIC DNA]</scope>
</reference>
<feature type="domain" description="Transglycosylase SLT" evidence="2">
    <location>
        <begin position="269"/>
        <end position="338"/>
    </location>
</feature>
<dbReference type="Pfam" id="PF01464">
    <property type="entry name" value="SLT"/>
    <property type="match status" value="1"/>
</dbReference>
<proteinExistence type="predicted"/>
<name>A0A0G0F7B2_9BACT</name>
<accession>A0A0G0F7B2</accession>
<sequence length="350" mass="38522">FQYERHPELVSGSRSPDQVRDNKPRTMNKEIFTTSFIDKSKKMVQAGAFAVVAAVATQFVRPVEAQAAPPSQSEITNNDVSEDDFLDLLIFFRKTGGKDMLGQFLTGAYRNKAGGISVMTEKAEIQKNPATGTIHFGDILNDLSRDGKDGEMEKELKIPPKAKSQQPVAEMKPEVQQILGVLKPDAQSITPVASKNYDGVLEVARFPEFTVQVWNNEGVMLANIGKAALKTTEVPKMAILPEPTDFSHVEIPLKKLYGLNSIDDIVKWAAAQMGTTEAYAWKIVGCESLGDPTAQNPSGAKGLWQEMPEHAGKYASRGWNYWTDWSDPIKNSVVAVQIKQEQGFAAWSCA</sequence>
<gene>
    <name evidence="3" type="ORF">US28_C0044G0020</name>
</gene>
<evidence type="ECO:0000313" key="4">
    <source>
        <dbReference type="Proteomes" id="UP000034448"/>
    </source>
</evidence>
<dbReference type="EMBL" id="LBSJ01000044">
    <property type="protein sequence ID" value="KKQ13817.1"/>
    <property type="molecule type" value="Genomic_DNA"/>
</dbReference>